<dbReference type="Proteomes" id="UP001642483">
    <property type="component" value="Unassembled WGS sequence"/>
</dbReference>
<sequence length="486" mass="55118">MLSRIGMSVFSCLVLLCLSQAQGQPVVSVNENLLWKTFENYAQPTGKLTNESAILNGQFVATQSGIDRSVSGLEYAEDPDDLDNLIYRFTMSPRHDGKKSRLQLITCYVTPEDLSEKFGSPVLDPTLGSSLITYCNAANEPENGIHSYSYDIFLPRSGISESGYFILTQWQGTADPNIVKDEQGCVARLSNEDRHRLCEEMGNTCDDGTVLLPNGESSGIHYQHGGYPPLILAVEDGNLIVAARSDERKFIEKGGCGVGKPTPYNRTCALHPRQQHSLLWRMPIEDSMLDRWINLEWKIKWSEYSSNYRFHPEDPGVLTSNAWIRLSIDGEEMFDWKGPCGRNDEGRIPTFRTGINNPDAEPYPFTMYMRRYEYDYVTTVDNTDEAETLRSLIVRDVATTQNIGRNTVNEDMIFRRVSGSCTLRPGVNFVNLLTQTKLSSLKANRKTREFYQTLVKALQSQEEKIRRLERKLPSFEENDSQSYSPK</sequence>
<feature type="signal peptide" evidence="2">
    <location>
        <begin position="1"/>
        <end position="23"/>
    </location>
</feature>
<feature type="coiled-coil region" evidence="1">
    <location>
        <begin position="451"/>
        <end position="478"/>
    </location>
</feature>
<keyword evidence="4" id="KW-1185">Reference proteome</keyword>
<dbReference type="EMBL" id="CAWYQH010000001">
    <property type="protein sequence ID" value="CAK8671837.1"/>
    <property type="molecule type" value="Genomic_DNA"/>
</dbReference>
<comment type="caution">
    <text evidence="3">The sequence shown here is derived from an EMBL/GenBank/DDBJ whole genome shotgun (WGS) entry which is preliminary data.</text>
</comment>
<reference evidence="3 4" key="1">
    <citation type="submission" date="2024-02" db="EMBL/GenBank/DDBJ databases">
        <authorList>
            <person name="Daric V."/>
            <person name="Darras S."/>
        </authorList>
    </citation>
    <scope>NUCLEOTIDE SEQUENCE [LARGE SCALE GENOMIC DNA]</scope>
</reference>
<evidence type="ECO:0008006" key="5">
    <source>
        <dbReference type="Google" id="ProtNLM"/>
    </source>
</evidence>
<keyword evidence="1" id="KW-0175">Coiled coil</keyword>
<accession>A0ABP0F0M2</accession>
<evidence type="ECO:0000313" key="4">
    <source>
        <dbReference type="Proteomes" id="UP001642483"/>
    </source>
</evidence>
<feature type="chain" id="PRO_5046885274" description="Secreted protein" evidence="2">
    <location>
        <begin position="24"/>
        <end position="486"/>
    </location>
</feature>
<evidence type="ECO:0000256" key="2">
    <source>
        <dbReference type="SAM" id="SignalP"/>
    </source>
</evidence>
<name>A0ABP0F0M2_CLALP</name>
<gene>
    <name evidence="3" type="ORF">CVLEPA_LOCUS869</name>
</gene>
<organism evidence="3 4">
    <name type="scientific">Clavelina lepadiformis</name>
    <name type="common">Light-bulb sea squirt</name>
    <name type="synonym">Ascidia lepadiformis</name>
    <dbReference type="NCBI Taxonomy" id="159417"/>
    <lineage>
        <taxon>Eukaryota</taxon>
        <taxon>Metazoa</taxon>
        <taxon>Chordata</taxon>
        <taxon>Tunicata</taxon>
        <taxon>Ascidiacea</taxon>
        <taxon>Aplousobranchia</taxon>
        <taxon>Clavelinidae</taxon>
        <taxon>Clavelina</taxon>
    </lineage>
</organism>
<keyword evidence="2" id="KW-0732">Signal</keyword>
<evidence type="ECO:0000256" key="1">
    <source>
        <dbReference type="SAM" id="Coils"/>
    </source>
</evidence>
<dbReference type="Gene3D" id="2.60.120.200">
    <property type="match status" value="2"/>
</dbReference>
<evidence type="ECO:0000313" key="3">
    <source>
        <dbReference type="EMBL" id="CAK8671837.1"/>
    </source>
</evidence>
<protein>
    <recommendedName>
        <fullName evidence="5">Secreted protein</fullName>
    </recommendedName>
</protein>
<proteinExistence type="predicted"/>